<sequence length="408" mass="45460">MMTREAASTLPDGHDGYRFSVSSSPPVEAAIDTVLVHGIDAAFSRGDDAGTEGILSRQTESCSDITENVNGGVENEGALPQKAGSAMDKDTEGDSRSTTQMNHEVKSVLPSEVQNNEEKQDSPPSVQINRATEESEKRESAGPLRVCIKPPSEDQETADARQEEKRTEKSPGGPESIKETDEKDAEVDAEEEDEFDLDKQRRRKSYRQYFGLDGPEEDDEDDEEEDELDLDKQRRRKSYLEYFGLVGPTEGKGQGGEGGLSAATSPGAHRRSSLVSIMFDAGRVTHWSDVYQKDKQAQPVVFKRMDLRFEVVNTDGGLPGILGTREVWLAVYDHGRAAYGPLLFDCSEWAMVDRVAVVKKAKKELIFKRPEKSQTETAKVYPIFVDVLENRYIRLPRDLVTKLYENCP</sequence>
<evidence type="ECO:0000313" key="3">
    <source>
        <dbReference type="Proteomes" id="UP000221165"/>
    </source>
</evidence>
<dbReference type="OrthoDB" id="328840at2759"/>
<feature type="compositionally biased region" description="Acidic residues" evidence="1">
    <location>
        <begin position="214"/>
        <end position="229"/>
    </location>
</feature>
<dbReference type="GeneID" id="94429078"/>
<accession>A0A2C6KUB1</accession>
<evidence type="ECO:0000313" key="2">
    <source>
        <dbReference type="EMBL" id="PHJ20469.1"/>
    </source>
</evidence>
<feature type="region of interest" description="Disordered" evidence="1">
    <location>
        <begin position="65"/>
        <end position="231"/>
    </location>
</feature>
<reference evidence="2 3" key="1">
    <citation type="journal article" date="2017" name="Int. J. Parasitol.">
        <title>The genome of the protozoan parasite Cystoisospora suis and a reverse vaccinology approach to identify vaccine candidates.</title>
        <authorList>
            <person name="Palmieri N."/>
            <person name="Shrestha A."/>
            <person name="Ruttkowski B."/>
            <person name="Beck T."/>
            <person name="Vogl C."/>
            <person name="Tomley F."/>
            <person name="Blake D.P."/>
            <person name="Joachim A."/>
        </authorList>
    </citation>
    <scope>NUCLEOTIDE SEQUENCE [LARGE SCALE GENOMIC DNA]</scope>
    <source>
        <strain evidence="2 3">Wien I</strain>
    </source>
</reference>
<proteinExistence type="predicted"/>
<name>A0A2C6KUB1_9APIC</name>
<dbReference type="EMBL" id="MIGC01002746">
    <property type="protein sequence ID" value="PHJ20469.1"/>
    <property type="molecule type" value="Genomic_DNA"/>
</dbReference>
<feature type="region of interest" description="Disordered" evidence="1">
    <location>
        <begin position="246"/>
        <end position="267"/>
    </location>
</feature>
<organism evidence="2 3">
    <name type="scientific">Cystoisospora suis</name>
    <dbReference type="NCBI Taxonomy" id="483139"/>
    <lineage>
        <taxon>Eukaryota</taxon>
        <taxon>Sar</taxon>
        <taxon>Alveolata</taxon>
        <taxon>Apicomplexa</taxon>
        <taxon>Conoidasida</taxon>
        <taxon>Coccidia</taxon>
        <taxon>Eucoccidiorida</taxon>
        <taxon>Eimeriorina</taxon>
        <taxon>Sarcocystidae</taxon>
        <taxon>Cystoisospora</taxon>
    </lineage>
</organism>
<dbReference type="VEuPathDB" id="ToxoDB:CSUI_005697"/>
<feature type="compositionally biased region" description="Acidic residues" evidence="1">
    <location>
        <begin position="182"/>
        <end position="196"/>
    </location>
</feature>
<feature type="compositionally biased region" description="Gly residues" evidence="1">
    <location>
        <begin position="250"/>
        <end position="259"/>
    </location>
</feature>
<feature type="region of interest" description="Disordered" evidence="1">
    <location>
        <begin position="1"/>
        <end position="21"/>
    </location>
</feature>
<protein>
    <submittedName>
        <fullName evidence="2">Uncharacterized protein</fullName>
    </submittedName>
</protein>
<dbReference type="AlphaFoldDB" id="A0A2C6KUB1"/>
<dbReference type="RefSeq" id="XP_067922157.1">
    <property type="nucleotide sequence ID" value="XM_068065867.1"/>
</dbReference>
<dbReference type="Proteomes" id="UP000221165">
    <property type="component" value="Unassembled WGS sequence"/>
</dbReference>
<feature type="compositionally biased region" description="Basic and acidic residues" evidence="1">
    <location>
        <begin position="158"/>
        <end position="169"/>
    </location>
</feature>
<gene>
    <name evidence="2" type="ORF">CSUI_005697</name>
</gene>
<keyword evidence="3" id="KW-1185">Reference proteome</keyword>
<comment type="caution">
    <text evidence="2">The sequence shown here is derived from an EMBL/GenBank/DDBJ whole genome shotgun (WGS) entry which is preliminary data.</text>
</comment>
<feature type="compositionally biased region" description="Basic and acidic residues" evidence="1">
    <location>
        <begin position="131"/>
        <end position="140"/>
    </location>
</feature>
<evidence type="ECO:0000256" key="1">
    <source>
        <dbReference type="SAM" id="MobiDB-lite"/>
    </source>
</evidence>